<dbReference type="Gene3D" id="2.115.10.20">
    <property type="entry name" value="Glycosyl hydrolase domain, family 43"/>
    <property type="match status" value="1"/>
</dbReference>
<gene>
    <name evidence="8" type="ORF">I5M19_15415</name>
</gene>
<dbReference type="Pfam" id="PF08244">
    <property type="entry name" value="Glyco_hydro_32C"/>
    <property type="match status" value="1"/>
</dbReference>
<dbReference type="SUPFAM" id="SSF49899">
    <property type="entry name" value="Concanavalin A-like lectins/glucanases"/>
    <property type="match status" value="1"/>
</dbReference>
<protein>
    <submittedName>
        <fullName evidence="8">Glycoside hydrolase family 32 protein</fullName>
    </submittedName>
</protein>
<comment type="similarity">
    <text evidence="1 4">Belongs to the glycosyl hydrolase 32 family.</text>
</comment>
<dbReference type="RefSeq" id="WP_200067254.1">
    <property type="nucleotide sequence ID" value="NZ_JAEHFW010000003.1"/>
</dbReference>
<dbReference type="InterPro" id="IPR013189">
    <property type="entry name" value="Glyco_hydro_32_C"/>
</dbReference>
<organism evidence="8 9">
    <name type="scientific">Mucilaginibacter segetis</name>
    <dbReference type="NCBI Taxonomy" id="2793071"/>
    <lineage>
        <taxon>Bacteria</taxon>
        <taxon>Pseudomonadati</taxon>
        <taxon>Bacteroidota</taxon>
        <taxon>Sphingobacteriia</taxon>
        <taxon>Sphingobacteriales</taxon>
        <taxon>Sphingobacteriaceae</taxon>
        <taxon>Mucilaginibacter</taxon>
    </lineage>
</organism>
<dbReference type="AlphaFoldDB" id="A0A934PW19"/>
<dbReference type="CDD" id="cd18622">
    <property type="entry name" value="GH32_Inu-like"/>
    <property type="match status" value="1"/>
</dbReference>
<accession>A0A934PW19</accession>
<evidence type="ECO:0000256" key="4">
    <source>
        <dbReference type="RuleBase" id="RU362110"/>
    </source>
</evidence>
<reference evidence="8" key="1">
    <citation type="submission" date="2020-12" db="EMBL/GenBank/DDBJ databases">
        <title>Bacterial novel species Mucilaginibacter sp. SD-g isolated from soil.</title>
        <authorList>
            <person name="Jung H.-Y."/>
        </authorList>
    </citation>
    <scope>NUCLEOTIDE SEQUENCE</scope>
    <source>
        <strain evidence="8">SD-g</strain>
    </source>
</reference>
<proteinExistence type="inferred from homology"/>
<evidence type="ECO:0000259" key="6">
    <source>
        <dbReference type="Pfam" id="PF00251"/>
    </source>
</evidence>
<dbReference type="PANTHER" id="PTHR42800:SF1">
    <property type="entry name" value="EXOINULINASE INUD (AFU_ORTHOLOGUE AFUA_5G00480)"/>
    <property type="match status" value="1"/>
</dbReference>
<evidence type="ECO:0000259" key="7">
    <source>
        <dbReference type="Pfam" id="PF08244"/>
    </source>
</evidence>
<keyword evidence="3 4" id="KW-0326">Glycosidase</keyword>
<dbReference type="GO" id="GO:0005737">
    <property type="term" value="C:cytoplasm"/>
    <property type="evidence" value="ECO:0007669"/>
    <property type="project" value="TreeGrafter"/>
</dbReference>
<dbReference type="SMART" id="SM00640">
    <property type="entry name" value="Glyco_32"/>
    <property type="match status" value="1"/>
</dbReference>
<comment type="caution">
    <text evidence="8">The sequence shown here is derived from an EMBL/GenBank/DDBJ whole genome shotgun (WGS) entry which is preliminary data.</text>
</comment>
<evidence type="ECO:0000256" key="5">
    <source>
        <dbReference type="SAM" id="SignalP"/>
    </source>
</evidence>
<keyword evidence="2 4" id="KW-0378">Hydrolase</keyword>
<feature type="signal peptide" evidence="5">
    <location>
        <begin position="1"/>
        <end position="21"/>
    </location>
</feature>
<dbReference type="InterPro" id="IPR023296">
    <property type="entry name" value="Glyco_hydro_beta-prop_sf"/>
</dbReference>
<feature type="domain" description="Glycosyl hydrolase family 32 C-terminal" evidence="7">
    <location>
        <begin position="371"/>
        <end position="484"/>
    </location>
</feature>
<dbReference type="Gene3D" id="2.60.120.560">
    <property type="entry name" value="Exo-inulinase, domain 1"/>
    <property type="match status" value="1"/>
</dbReference>
<evidence type="ECO:0000313" key="8">
    <source>
        <dbReference type="EMBL" id="MBK0380712.1"/>
    </source>
</evidence>
<dbReference type="Proteomes" id="UP000613193">
    <property type="component" value="Unassembled WGS sequence"/>
</dbReference>
<feature type="chain" id="PRO_5036677910" evidence="5">
    <location>
        <begin position="22"/>
        <end position="494"/>
    </location>
</feature>
<dbReference type="GO" id="GO:0005987">
    <property type="term" value="P:sucrose catabolic process"/>
    <property type="evidence" value="ECO:0007669"/>
    <property type="project" value="TreeGrafter"/>
</dbReference>
<evidence type="ECO:0000256" key="1">
    <source>
        <dbReference type="ARBA" id="ARBA00009902"/>
    </source>
</evidence>
<dbReference type="InterPro" id="IPR013320">
    <property type="entry name" value="ConA-like_dom_sf"/>
</dbReference>
<evidence type="ECO:0000256" key="3">
    <source>
        <dbReference type="ARBA" id="ARBA00023295"/>
    </source>
</evidence>
<keyword evidence="5" id="KW-0732">Signal</keyword>
<dbReference type="EMBL" id="JAEHFW010000003">
    <property type="protein sequence ID" value="MBK0380712.1"/>
    <property type="molecule type" value="Genomic_DNA"/>
</dbReference>
<evidence type="ECO:0000313" key="9">
    <source>
        <dbReference type="Proteomes" id="UP000613193"/>
    </source>
</evidence>
<dbReference type="GO" id="GO:0004575">
    <property type="term" value="F:sucrose alpha-glucosidase activity"/>
    <property type="evidence" value="ECO:0007669"/>
    <property type="project" value="TreeGrafter"/>
</dbReference>
<name>A0A934PW19_9SPHI</name>
<dbReference type="Pfam" id="PF00251">
    <property type="entry name" value="Glyco_hydro_32N"/>
    <property type="match status" value="1"/>
</dbReference>
<sequence>MNLLKLPLIGCLMLAAGAVCSQTPAKVYHEGYRPQVHFSPKAKWTNDPNGLVFYKGTYHLFFQHYPDDIVWGPMHWGHAVSTDLIHWKQMPIALYPDKLGYIFSGSVVVDENNTSGFGKNGQTPLVAIFTHHDPEGEKSGSNTFQNESLAYSLDAGQTWTKYAANPVLKNPGIKDFRDPKVFWYAPQHKWVMSLATKDRITFYSSKNLKNWTKESEFGKTVGAHGGVWECPDLISLQLNGKQYWVLLVSINPGGENGGSATQYFVGEFNGHTFTPVSTNTKWIDYGPDDYAGVTWSNTGNRKIFLGWMSNWIYANQVPTKTWRNAMTIPRELSLKQVGSDIFLTGTPVKELGRIASKSLRINPATAKLPAQYTLKFDVTKINDYSLEFSNDAGEKLIIGYDRQKSRYYIDRSRSGEIAFNKEFVNMAYAPRLSASSTSTVELVMDASSVELFADGGLTIMTGIFFPSKTYTHLKVVSNQADIKNMVLTPLSSIW</sequence>
<feature type="domain" description="Glycosyl hydrolase family 32 N-terminal" evidence="6">
    <location>
        <begin position="37"/>
        <end position="338"/>
    </location>
</feature>
<dbReference type="PANTHER" id="PTHR42800">
    <property type="entry name" value="EXOINULINASE INUD (AFU_ORTHOLOGUE AFUA_5G00480)"/>
    <property type="match status" value="1"/>
</dbReference>
<keyword evidence="9" id="KW-1185">Reference proteome</keyword>
<dbReference type="InterPro" id="IPR001362">
    <property type="entry name" value="Glyco_hydro_32"/>
</dbReference>
<dbReference type="InterPro" id="IPR013148">
    <property type="entry name" value="Glyco_hydro_32_N"/>
</dbReference>
<evidence type="ECO:0000256" key="2">
    <source>
        <dbReference type="ARBA" id="ARBA00022801"/>
    </source>
</evidence>
<dbReference type="SUPFAM" id="SSF75005">
    <property type="entry name" value="Arabinanase/levansucrase/invertase"/>
    <property type="match status" value="1"/>
</dbReference>